<feature type="region of interest" description="Disordered" evidence="1">
    <location>
        <begin position="1"/>
        <end position="33"/>
    </location>
</feature>
<dbReference type="HOGENOM" id="CLU_2375665_0_0_1"/>
<evidence type="ECO:0000256" key="1">
    <source>
        <dbReference type="SAM" id="MobiDB-lite"/>
    </source>
</evidence>
<dbReference type="AlphaFoldDB" id="D7KJ94"/>
<proteinExistence type="predicted"/>
<dbReference type="Proteomes" id="UP000008694">
    <property type="component" value="Unassembled WGS sequence"/>
</dbReference>
<name>D7KJ94_ARALL</name>
<evidence type="ECO:0000313" key="2">
    <source>
        <dbReference type="EMBL" id="EFH67313.1"/>
    </source>
</evidence>
<evidence type="ECO:0000313" key="3">
    <source>
        <dbReference type="Proteomes" id="UP000008694"/>
    </source>
</evidence>
<keyword evidence="3" id="KW-1185">Reference proteome</keyword>
<dbReference type="Gramene" id="scaffold_103747.1">
    <property type="protein sequence ID" value="scaffold_103747.1"/>
    <property type="gene ID" value="scaffold_103747.1"/>
</dbReference>
<accession>D7KJ94</accession>
<dbReference type="EMBL" id="GL348713">
    <property type="protein sequence ID" value="EFH67313.1"/>
    <property type="molecule type" value="Genomic_DNA"/>
</dbReference>
<gene>
    <name evidence="2" type="ORF">ARALYDRAFT_890953</name>
</gene>
<sequence length="95" mass="10573">MEAARMGFGAKTLPHPLATASSKTSGDVESSRPLPHVAPNLWGDLILSVRPPITRNLTHQRQIESIIKTKVRNMLMSSHDTDEENMSHPLAYLSW</sequence>
<protein>
    <submittedName>
        <fullName evidence="2">Uncharacterized protein</fullName>
    </submittedName>
</protein>
<organism evidence="3">
    <name type="scientific">Arabidopsis lyrata subsp. lyrata</name>
    <name type="common">Lyre-leaved rock-cress</name>
    <dbReference type="NCBI Taxonomy" id="81972"/>
    <lineage>
        <taxon>Eukaryota</taxon>
        <taxon>Viridiplantae</taxon>
        <taxon>Streptophyta</taxon>
        <taxon>Embryophyta</taxon>
        <taxon>Tracheophyta</taxon>
        <taxon>Spermatophyta</taxon>
        <taxon>Magnoliopsida</taxon>
        <taxon>eudicotyledons</taxon>
        <taxon>Gunneridae</taxon>
        <taxon>Pentapetalae</taxon>
        <taxon>rosids</taxon>
        <taxon>malvids</taxon>
        <taxon>Brassicales</taxon>
        <taxon>Brassicaceae</taxon>
        <taxon>Camelineae</taxon>
        <taxon>Arabidopsis</taxon>
    </lineage>
</organism>
<feature type="compositionally biased region" description="Polar residues" evidence="1">
    <location>
        <begin position="19"/>
        <end position="28"/>
    </location>
</feature>
<reference evidence="3" key="1">
    <citation type="journal article" date="2011" name="Nat. Genet.">
        <title>The Arabidopsis lyrata genome sequence and the basis of rapid genome size change.</title>
        <authorList>
            <person name="Hu T.T."/>
            <person name="Pattyn P."/>
            <person name="Bakker E.G."/>
            <person name="Cao J."/>
            <person name="Cheng J.-F."/>
            <person name="Clark R.M."/>
            <person name="Fahlgren N."/>
            <person name="Fawcett J.A."/>
            <person name="Grimwood J."/>
            <person name="Gundlach H."/>
            <person name="Haberer G."/>
            <person name="Hollister J.D."/>
            <person name="Ossowski S."/>
            <person name="Ottilar R.P."/>
            <person name="Salamov A.A."/>
            <person name="Schneeberger K."/>
            <person name="Spannagl M."/>
            <person name="Wang X."/>
            <person name="Yang L."/>
            <person name="Nasrallah M.E."/>
            <person name="Bergelson J."/>
            <person name="Carrington J.C."/>
            <person name="Gaut B.S."/>
            <person name="Schmutz J."/>
            <person name="Mayer K.F.X."/>
            <person name="Van de Peer Y."/>
            <person name="Grigoriev I.V."/>
            <person name="Nordborg M."/>
            <person name="Weigel D."/>
            <person name="Guo Y.-L."/>
        </authorList>
    </citation>
    <scope>NUCLEOTIDE SEQUENCE [LARGE SCALE GENOMIC DNA]</scope>
    <source>
        <strain evidence="3">cv. MN47</strain>
    </source>
</reference>